<dbReference type="RefSeq" id="WP_160794237.1">
    <property type="nucleotide sequence ID" value="NZ_WRPA01000003.1"/>
</dbReference>
<dbReference type="InterPro" id="IPR049848">
    <property type="entry name" value="TapY2-like"/>
</dbReference>
<keyword evidence="1" id="KW-0732">Signal</keyword>
<dbReference type="Proteomes" id="UP000474778">
    <property type="component" value="Unassembled WGS sequence"/>
</dbReference>
<accession>A0A6L7HV08</accession>
<sequence length="103" mass="11648">MNKLTLLLVLISCVMAGSLKAEPRQDYKCFLDTNKGQTLVRFSWQPSKAKQYTRRLLGSELPALPHTDGKPMLVKRVYECVMSEEAFSTSQGRMLEHRSPMAG</sequence>
<dbReference type="AlphaFoldDB" id="A0A6L7HV08"/>
<reference evidence="2 3" key="1">
    <citation type="submission" date="2019-12" db="EMBL/GenBank/DDBJ databases">
        <title>Shewanella insulae sp. nov., isolated from a tidal flat.</title>
        <authorList>
            <person name="Yoon J.-H."/>
        </authorList>
    </citation>
    <scope>NUCLEOTIDE SEQUENCE [LARGE SCALE GENOMIC DNA]</scope>
    <source>
        <strain evidence="2 3">JBTF-M18</strain>
    </source>
</reference>
<organism evidence="2 3">
    <name type="scientific">Shewanella insulae</name>
    <dbReference type="NCBI Taxonomy" id="2681496"/>
    <lineage>
        <taxon>Bacteria</taxon>
        <taxon>Pseudomonadati</taxon>
        <taxon>Pseudomonadota</taxon>
        <taxon>Gammaproteobacteria</taxon>
        <taxon>Alteromonadales</taxon>
        <taxon>Shewanellaceae</taxon>
        <taxon>Shewanella</taxon>
    </lineage>
</organism>
<feature type="signal peptide" evidence="1">
    <location>
        <begin position="1"/>
        <end position="21"/>
    </location>
</feature>
<feature type="chain" id="PRO_5026752800" evidence="1">
    <location>
        <begin position="22"/>
        <end position="103"/>
    </location>
</feature>
<protein>
    <submittedName>
        <fullName evidence="2">Uncharacterized protein</fullName>
    </submittedName>
</protein>
<proteinExistence type="predicted"/>
<evidence type="ECO:0000313" key="3">
    <source>
        <dbReference type="Proteomes" id="UP000474778"/>
    </source>
</evidence>
<gene>
    <name evidence="2" type="ORF">GNT65_05685</name>
</gene>
<comment type="caution">
    <text evidence="2">The sequence shown here is derived from an EMBL/GenBank/DDBJ whole genome shotgun (WGS) entry which is preliminary data.</text>
</comment>
<dbReference type="NCBIfam" id="NF038109">
    <property type="entry name" value="tapY2_fam"/>
    <property type="match status" value="1"/>
</dbReference>
<keyword evidence="3" id="KW-1185">Reference proteome</keyword>
<name>A0A6L7HV08_9GAMM</name>
<evidence type="ECO:0000256" key="1">
    <source>
        <dbReference type="SAM" id="SignalP"/>
    </source>
</evidence>
<dbReference type="EMBL" id="WRPA01000003">
    <property type="protein sequence ID" value="MXR68166.1"/>
    <property type="molecule type" value="Genomic_DNA"/>
</dbReference>
<evidence type="ECO:0000313" key="2">
    <source>
        <dbReference type="EMBL" id="MXR68166.1"/>
    </source>
</evidence>